<protein>
    <submittedName>
        <fullName evidence="1">Uncharacterized protein</fullName>
    </submittedName>
</protein>
<accession>A0A151RT40</accession>
<dbReference type="EMBL" id="KQ483583">
    <property type="protein sequence ID" value="KYP45683.1"/>
    <property type="molecule type" value="Genomic_DNA"/>
</dbReference>
<organism evidence="1 2">
    <name type="scientific">Cajanus cajan</name>
    <name type="common">Pigeon pea</name>
    <name type="synonym">Cajanus indicus</name>
    <dbReference type="NCBI Taxonomy" id="3821"/>
    <lineage>
        <taxon>Eukaryota</taxon>
        <taxon>Viridiplantae</taxon>
        <taxon>Streptophyta</taxon>
        <taxon>Embryophyta</taxon>
        <taxon>Tracheophyta</taxon>
        <taxon>Spermatophyta</taxon>
        <taxon>Magnoliopsida</taxon>
        <taxon>eudicotyledons</taxon>
        <taxon>Gunneridae</taxon>
        <taxon>Pentapetalae</taxon>
        <taxon>rosids</taxon>
        <taxon>fabids</taxon>
        <taxon>Fabales</taxon>
        <taxon>Fabaceae</taxon>
        <taxon>Papilionoideae</taxon>
        <taxon>50 kb inversion clade</taxon>
        <taxon>NPAAA clade</taxon>
        <taxon>indigoferoid/millettioid clade</taxon>
        <taxon>Phaseoleae</taxon>
        <taxon>Cajanus</taxon>
    </lineage>
</organism>
<gene>
    <name evidence="1" type="ORF">KK1_032798</name>
</gene>
<name>A0A151RT40_CAJCA</name>
<keyword evidence="2" id="KW-1185">Reference proteome</keyword>
<evidence type="ECO:0000313" key="2">
    <source>
        <dbReference type="Proteomes" id="UP000075243"/>
    </source>
</evidence>
<evidence type="ECO:0000313" key="1">
    <source>
        <dbReference type="EMBL" id="KYP45683.1"/>
    </source>
</evidence>
<dbReference type="Gramene" id="C.cajan_29876.t">
    <property type="protein sequence ID" value="C.cajan_29876.t.cds1"/>
    <property type="gene ID" value="C.cajan_29876"/>
</dbReference>
<sequence length="55" mass="6471">MSNKVNQRLSSWKDCQPYFVGHLTLVKLVLQSLPSYVMQYVKLHISICEELDKKM</sequence>
<dbReference type="AlphaFoldDB" id="A0A151RT40"/>
<dbReference type="Proteomes" id="UP000075243">
    <property type="component" value="Unassembled WGS sequence"/>
</dbReference>
<proteinExistence type="predicted"/>
<reference evidence="1" key="1">
    <citation type="journal article" date="2012" name="Nat. Biotechnol.">
        <title>Draft genome sequence of pigeonpea (Cajanus cajan), an orphan legume crop of resource-poor farmers.</title>
        <authorList>
            <person name="Varshney R.K."/>
            <person name="Chen W."/>
            <person name="Li Y."/>
            <person name="Bharti A.K."/>
            <person name="Saxena R.K."/>
            <person name="Schlueter J.A."/>
            <person name="Donoghue M.T."/>
            <person name="Azam S."/>
            <person name="Fan G."/>
            <person name="Whaley A.M."/>
            <person name="Farmer A.D."/>
            <person name="Sheridan J."/>
            <person name="Iwata A."/>
            <person name="Tuteja R."/>
            <person name="Penmetsa R.V."/>
            <person name="Wu W."/>
            <person name="Upadhyaya H.D."/>
            <person name="Yang S.P."/>
            <person name="Shah T."/>
            <person name="Saxena K.B."/>
            <person name="Michael T."/>
            <person name="McCombie W.R."/>
            <person name="Yang B."/>
            <person name="Zhang G."/>
            <person name="Yang H."/>
            <person name="Wang J."/>
            <person name="Spillane C."/>
            <person name="Cook D.R."/>
            <person name="May G.D."/>
            <person name="Xu X."/>
            <person name="Jackson S.A."/>
        </authorList>
    </citation>
    <scope>NUCLEOTIDE SEQUENCE [LARGE SCALE GENOMIC DNA]</scope>
</reference>